<reference evidence="2" key="1">
    <citation type="submission" date="2022-09" db="EMBL/GenBank/DDBJ databases">
        <title>Fusarium specimens isolated from Avocado Roots.</title>
        <authorList>
            <person name="Stajich J."/>
            <person name="Roper C."/>
            <person name="Heimlech-Rivalta G."/>
        </authorList>
    </citation>
    <scope>NUCLEOTIDE SEQUENCE</scope>
    <source>
        <strain evidence="2">A02</strain>
    </source>
</reference>
<proteinExistence type="predicted"/>
<protein>
    <submittedName>
        <fullName evidence="2">Uncharacterized protein</fullName>
    </submittedName>
</protein>
<organism evidence="2 3">
    <name type="scientific">Fusarium falciforme</name>
    <dbReference type="NCBI Taxonomy" id="195108"/>
    <lineage>
        <taxon>Eukaryota</taxon>
        <taxon>Fungi</taxon>
        <taxon>Dikarya</taxon>
        <taxon>Ascomycota</taxon>
        <taxon>Pezizomycotina</taxon>
        <taxon>Sordariomycetes</taxon>
        <taxon>Hypocreomycetidae</taxon>
        <taxon>Hypocreales</taxon>
        <taxon>Nectriaceae</taxon>
        <taxon>Fusarium</taxon>
        <taxon>Fusarium solani species complex</taxon>
    </lineage>
</organism>
<name>A0A9W8QQQ8_9HYPO</name>
<accession>A0A9W8QQQ8</accession>
<gene>
    <name evidence="2" type="ORF">NW755_014807</name>
</gene>
<feature type="compositionally biased region" description="Basic and acidic residues" evidence="1">
    <location>
        <begin position="881"/>
        <end position="899"/>
    </location>
</feature>
<feature type="compositionally biased region" description="Low complexity" evidence="1">
    <location>
        <begin position="657"/>
        <end position="673"/>
    </location>
</feature>
<evidence type="ECO:0000256" key="1">
    <source>
        <dbReference type="SAM" id="MobiDB-lite"/>
    </source>
</evidence>
<dbReference type="Proteomes" id="UP001152087">
    <property type="component" value="Unassembled WGS sequence"/>
</dbReference>
<feature type="region of interest" description="Disordered" evidence="1">
    <location>
        <begin position="648"/>
        <end position="794"/>
    </location>
</feature>
<comment type="caution">
    <text evidence="2">The sequence shown here is derived from an EMBL/GenBank/DDBJ whole genome shotgun (WGS) entry which is preliminary data.</text>
</comment>
<dbReference type="AlphaFoldDB" id="A0A9W8QQQ8"/>
<keyword evidence="3" id="KW-1185">Reference proteome</keyword>
<feature type="region of interest" description="Disordered" evidence="1">
    <location>
        <begin position="874"/>
        <end position="899"/>
    </location>
</feature>
<feature type="compositionally biased region" description="Low complexity" evidence="1">
    <location>
        <begin position="708"/>
        <end position="718"/>
    </location>
</feature>
<evidence type="ECO:0000313" key="3">
    <source>
        <dbReference type="Proteomes" id="UP001152087"/>
    </source>
</evidence>
<dbReference type="EMBL" id="JAOQAV010000373">
    <property type="protein sequence ID" value="KAJ4175684.1"/>
    <property type="molecule type" value="Genomic_DNA"/>
</dbReference>
<feature type="compositionally biased region" description="Low complexity" evidence="1">
    <location>
        <begin position="734"/>
        <end position="755"/>
    </location>
</feature>
<feature type="compositionally biased region" description="Polar residues" evidence="1">
    <location>
        <begin position="597"/>
        <end position="606"/>
    </location>
</feature>
<feature type="region of interest" description="Disordered" evidence="1">
    <location>
        <begin position="545"/>
        <end position="634"/>
    </location>
</feature>
<evidence type="ECO:0000313" key="2">
    <source>
        <dbReference type="EMBL" id="KAJ4175684.1"/>
    </source>
</evidence>
<sequence length="899" mass="97530">MIHCRIGLTKSPALPSPPVALPRLPSRLLFLASSTMASTFPRRPPSYFATENNQLPLLAGKLKNPGGPDKFIAPDELHLLDLPRLYRQQPALFQPRDEWDTSTTPSAAGAALPALDDSPQLIMRKFAGRQRSCFPPPQGWDISWGEHVCRLWKLWVDIDKEVKLSSTSLVELLPLLSYGLEDMICLARRELIIYDAAVKPNSHFGMSQGRPFHGKSPYLAGYHDKVSCDAKLGFSTPLEFRRAMHGKRFLVGIIHFYSIPHFTTFIFDRARAHFYHFDTLGDQPYATPGADQVGRMRCAVLAMRETLMWAGQPFFFDFFGVPVSEQPRGWECGILSVFCLFLTLRGLVGNQYDDVDIKYRSRPVTIEGQDHMGGIVRHPELPMRDWILAKGGDPVLSRDRISAWFQRVIMDELGVPGARCLEKGKNPSTIRSGKHANLIKCPGDDLSNSRLPIQQLYTSLGGYQPIAFDNVELTYAWPGDRLLKLPATHGTGSYRRSHAAGPGGVFAVPEMSVLAKTWYNDRGVQIEGNLPCQPRPRVDHVDLSALEATPPPPGTPSRPGIDATPRGTPAQPKTPASRVSARPPPAETPSLGLRGLSIQTPTKPAGSQSSTPSKPAKASAAPSPGPSAEDHPLPASKVFKTRLVVEVPGPSSKWNTPSPVASASRNSRSPASPLNDSPGSLGPGRDHQRAPSAGSPATAAMTWSAVASRSGSPMSTSSRHTAGPGQGSLRSGQSTRSAAPGSPGGSAYSPSTTSSPLAESEAPALPRTRPASSRLADPVPRRRMRPAVDSPPPIWNAEQVPCDEVAQQQGSAGNIGDGANIMSWIPGTSVELARVEGRMTTVLTNGCFATHVPSGMVSMEQWIQIMEAAERPFRPQVAQAESRDERMRRRQEARGDGHQ</sequence>
<feature type="compositionally biased region" description="Low complexity" evidence="1">
    <location>
        <begin position="607"/>
        <end position="622"/>
    </location>
</feature>